<dbReference type="EMBL" id="CH991563">
    <property type="protein sequence ID" value="EDQ86778.1"/>
    <property type="molecule type" value="Genomic_DNA"/>
</dbReference>
<dbReference type="PANTHER" id="PTHR13502">
    <property type="entry name" value="CDC42 SMALL EFFECTOR PROTEIN HOMOLOG"/>
    <property type="match status" value="1"/>
</dbReference>
<organism evidence="19 20">
    <name type="scientific">Monosiga brevicollis</name>
    <name type="common">Choanoflagellate</name>
    <dbReference type="NCBI Taxonomy" id="81824"/>
    <lineage>
        <taxon>Eukaryota</taxon>
        <taxon>Choanoflagellata</taxon>
        <taxon>Craspedida</taxon>
        <taxon>Salpingoecidae</taxon>
        <taxon>Monosiga</taxon>
    </lineage>
</organism>
<keyword evidence="20" id="KW-1185">Reference proteome</keyword>
<evidence type="ECO:0000256" key="11">
    <source>
        <dbReference type="ARBA" id="ARBA00023139"/>
    </source>
</evidence>
<dbReference type="GO" id="GO:0003779">
    <property type="term" value="F:actin binding"/>
    <property type="evidence" value="ECO:0007669"/>
    <property type="project" value="InterPro"/>
</dbReference>
<proteinExistence type="inferred from homology"/>
<evidence type="ECO:0000256" key="15">
    <source>
        <dbReference type="SAM" id="MobiDB-lite"/>
    </source>
</evidence>
<dbReference type="GO" id="GO:0031267">
    <property type="term" value="F:small GTPase binding"/>
    <property type="evidence" value="ECO:0007669"/>
    <property type="project" value="InterPro"/>
</dbReference>
<evidence type="ECO:0000256" key="8">
    <source>
        <dbReference type="ARBA" id="ARBA00022737"/>
    </source>
</evidence>
<dbReference type="InterPro" id="IPR011993">
    <property type="entry name" value="PH-like_dom_sf"/>
</dbReference>
<dbReference type="FunCoup" id="A9V6R1">
    <property type="interactions" value="1069"/>
</dbReference>
<feature type="compositionally biased region" description="Low complexity" evidence="15">
    <location>
        <begin position="206"/>
        <end position="223"/>
    </location>
</feature>
<dbReference type="GO" id="GO:0007015">
    <property type="term" value="P:actin filament organization"/>
    <property type="evidence" value="ECO:0007669"/>
    <property type="project" value="InterPro"/>
</dbReference>
<keyword evidence="6" id="KW-0963">Cytoplasm</keyword>
<keyword evidence="14" id="KW-0449">Lipoprotein</keyword>
<dbReference type="Pfam" id="PF00786">
    <property type="entry name" value="PBD"/>
    <property type="match status" value="1"/>
</dbReference>
<dbReference type="PROSITE" id="PS50108">
    <property type="entry name" value="CRIB"/>
    <property type="match status" value="1"/>
</dbReference>
<evidence type="ECO:0000256" key="14">
    <source>
        <dbReference type="ARBA" id="ARBA00023288"/>
    </source>
</evidence>
<feature type="domain" description="WH2" evidence="18">
    <location>
        <begin position="497"/>
        <end position="514"/>
    </location>
</feature>
<dbReference type="Gene3D" id="2.30.29.30">
    <property type="entry name" value="Pleckstrin-homology domain (PH domain)/Phosphotyrosine-binding domain (PTB)"/>
    <property type="match status" value="1"/>
</dbReference>
<keyword evidence="5" id="KW-1003">Cell membrane</keyword>
<evidence type="ECO:0000256" key="3">
    <source>
        <dbReference type="ARBA" id="ARBA00004245"/>
    </source>
</evidence>
<evidence type="ECO:0000256" key="13">
    <source>
        <dbReference type="ARBA" id="ARBA00023242"/>
    </source>
</evidence>
<dbReference type="Pfam" id="PF02205">
    <property type="entry name" value="WH2"/>
    <property type="match status" value="2"/>
</dbReference>
<feature type="compositionally biased region" description="Low complexity" evidence="15">
    <location>
        <begin position="451"/>
        <end position="463"/>
    </location>
</feature>
<dbReference type="InterPro" id="IPR036936">
    <property type="entry name" value="CRIB_dom_sf"/>
</dbReference>
<dbReference type="SMART" id="SM00246">
    <property type="entry name" value="WH2"/>
    <property type="match status" value="2"/>
</dbReference>
<dbReference type="PROSITE" id="PS50229">
    <property type="entry name" value="WH1"/>
    <property type="match status" value="1"/>
</dbReference>
<dbReference type="PANTHER" id="PTHR13502:SF9">
    <property type="entry name" value="CRIB DOMAIN-CONTAINING PROTEIN"/>
    <property type="match status" value="1"/>
</dbReference>
<evidence type="ECO:0000256" key="4">
    <source>
        <dbReference type="ARBA" id="ARBA00005720"/>
    </source>
</evidence>
<name>A9V6R1_MONBE</name>
<dbReference type="RefSeq" id="XP_001748323.1">
    <property type="nucleotide sequence ID" value="XM_001748271.1"/>
</dbReference>
<keyword evidence="8" id="KW-0677">Repeat</keyword>
<accession>A9V6R1</accession>
<dbReference type="InterPro" id="IPR039056">
    <property type="entry name" value="SPEC"/>
</dbReference>
<gene>
    <name evidence="19" type="ORF">MONBRDRAFT_38251</name>
</gene>
<dbReference type="FunFam" id="3.90.810.10:FF:000003">
    <property type="entry name" value="Neural Wiskott-Aldrich syndrome protein-like"/>
    <property type="match status" value="1"/>
</dbReference>
<dbReference type="CDD" id="cd00132">
    <property type="entry name" value="CRIB"/>
    <property type="match status" value="1"/>
</dbReference>
<dbReference type="GO" id="GO:0005856">
    <property type="term" value="C:cytoskeleton"/>
    <property type="evidence" value="ECO:0007669"/>
    <property type="project" value="UniProtKB-SubCell"/>
</dbReference>
<feature type="compositionally biased region" description="Basic residues" evidence="15">
    <location>
        <begin position="224"/>
        <end position="233"/>
    </location>
</feature>
<dbReference type="STRING" id="81824.A9V6R1"/>
<evidence type="ECO:0000256" key="12">
    <source>
        <dbReference type="ARBA" id="ARBA00023212"/>
    </source>
</evidence>
<evidence type="ECO:0000256" key="1">
    <source>
        <dbReference type="ARBA" id="ARBA00004123"/>
    </source>
</evidence>
<keyword evidence="12" id="KW-0206">Cytoskeleton</keyword>
<dbReference type="SUPFAM" id="SSF50729">
    <property type="entry name" value="PH domain-like"/>
    <property type="match status" value="1"/>
</dbReference>
<dbReference type="SMART" id="SM00285">
    <property type="entry name" value="PBD"/>
    <property type="match status" value="1"/>
</dbReference>
<feature type="domain" description="WH2" evidence="18">
    <location>
        <begin position="464"/>
        <end position="481"/>
    </location>
</feature>
<feature type="compositionally biased region" description="Pro residues" evidence="15">
    <location>
        <begin position="170"/>
        <end position="187"/>
    </location>
</feature>
<comment type="similarity">
    <text evidence="4">Belongs to the CDC42SE/SPEC family.</text>
</comment>
<feature type="compositionally biased region" description="Low complexity" evidence="15">
    <location>
        <begin position="188"/>
        <end position="199"/>
    </location>
</feature>
<comment type="subcellular location">
    <subcellularLocation>
        <location evidence="2">Cell membrane</location>
        <topology evidence="2">Lipid-anchor</topology>
    </subcellularLocation>
    <subcellularLocation>
        <location evidence="3">Cytoplasm</location>
        <location evidence="3">Cytoskeleton</location>
    </subcellularLocation>
    <subcellularLocation>
        <location evidence="1">Nucleus</location>
    </subcellularLocation>
</comment>
<keyword evidence="13" id="KW-0539">Nucleus</keyword>
<keyword evidence="9" id="KW-0133">Cell shape</keyword>
<dbReference type="CDD" id="cd22070">
    <property type="entry name" value="WH2_Pan1-like"/>
    <property type="match status" value="1"/>
</dbReference>
<evidence type="ECO:0000259" key="17">
    <source>
        <dbReference type="PROSITE" id="PS50229"/>
    </source>
</evidence>
<feature type="region of interest" description="Disordered" evidence="15">
    <location>
        <begin position="152"/>
        <end position="260"/>
    </location>
</feature>
<feature type="domain" description="CRIB" evidence="16">
    <location>
        <begin position="248"/>
        <end position="261"/>
    </location>
</feature>
<dbReference type="Pfam" id="PF00568">
    <property type="entry name" value="WH1"/>
    <property type="match status" value="1"/>
</dbReference>
<sequence>MAALFWAQRRGIIHSSSVMANNKKAAKPPFMTNLVTQEEYDVIQENKIKCACVTELYVGRNSGWEFQGVGVALWIQERSTRNYSLRFFDVDNDRELLGQQVFHGMAYTKLHGPYNTLHCFSSEQYGTAGFNFLSLEDSKEMSRRVRQYLNKCERIQNGGATNIKPRTPASRPPPPPSISSPAPPRPAPATVGPATTFTASSMHTVGSRNSSSSSPSSSVNTSSKKTKKDKKKGGKDTKQSARLDKSMISGPSDFRHVSHIGLDQDGEFDVNNIPPRWESLLNEAGIDKKDLEDEDTRRFIEDFVNKNGGIESAEEAAWAPPPAPARNGPPPPPPPGRAGPPPPAPMRGPPPAPSGSAPPPPPPTNRKPAMGAPPPPPPMNAGPPPPPPMGGGGPPPPPPPMGGGGPPPPPPPMGGGSGGPPPPPPPMNAGPPPPPPPMGGGAPPPPPPGAGNPFAGGAPPASAGRGGLLSQIQGGTSLRKVDPNESHPASNDDSGDSRGDLLAAIRGGKALRKVRPTSLFSLMFAVQAVSK</sequence>
<evidence type="ECO:0000256" key="7">
    <source>
        <dbReference type="ARBA" id="ARBA00022553"/>
    </source>
</evidence>
<dbReference type="Proteomes" id="UP000001357">
    <property type="component" value="Unassembled WGS sequence"/>
</dbReference>
<keyword evidence="10" id="KW-0472">Membrane</keyword>
<dbReference type="GO" id="GO:0005634">
    <property type="term" value="C:nucleus"/>
    <property type="evidence" value="ECO:0007669"/>
    <property type="project" value="UniProtKB-SubCell"/>
</dbReference>
<protein>
    <recommendedName>
        <fullName evidence="21">Non-specific serine/threonine protein kinase</fullName>
    </recommendedName>
</protein>
<dbReference type="OMA" id="EYNQDRK"/>
<evidence type="ECO:0000259" key="16">
    <source>
        <dbReference type="PROSITE" id="PS50108"/>
    </source>
</evidence>
<evidence type="ECO:0000256" key="6">
    <source>
        <dbReference type="ARBA" id="ARBA00022490"/>
    </source>
</evidence>
<feature type="compositionally biased region" description="Basic and acidic residues" evidence="15">
    <location>
        <begin position="234"/>
        <end position="245"/>
    </location>
</feature>
<evidence type="ECO:0008006" key="21">
    <source>
        <dbReference type="Google" id="ProtNLM"/>
    </source>
</evidence>
<evidence type="ECO:0000313" key="19">
    <source>
        <dbReference type="EMBL" id="EDQ86778.1"/>
    </source>
</evidence>
<keyword evidence="11" id="KW-0564">Palmitate</keyword>
<dbReference type="GeneID" id="5893611"/>
<dbReference type="PROSITE" id="PS51082">
    <property type="entry name" value="WH2"/>
    <property type="match status" value="2"/>
</dbReference>
<evidence type="ECO:0000313" key="20">
    <source>
        <dbReference type="Proteomes" id="UP000001357"/>
    </source>
</evidence>
<dbReference type="eggNOG" id="KOG3671">
    <property type="taxonomic scope" value="Eukaryota"/>
</dbReference>
<dbReference type="InterPro" id="IPR000697">
    <property type="entry name" value="WH1/EVH1_dom"/>
</dbReference>
<feature type="compositionally biased region" description="Pro residues" evidence="15">
    <location>
        <begin position="319"/>
        <end position="450"/>
    </location>
</feature>
<dbReference type="InterPro" id="IPR000095">
    <property type="entry name" value="CRIB_dom"/>
</dbReference>
<evidence type="ECO:0000256" key="9">
    <source>
        <dbReference type="ARBA" id="ARBA00022960"/>
    </source>
</evidence>
<feature type="region of interest" description="Disordered" evidence="15">
    <location>
        <begin position="308"/>
        <end position="500"/>
    </location>
</feature>
<evidence type="ECO:0000256" key="5">
    <source>
        <dbReference type="ARBA" id="ARBA00022475"/>
    </source>
</evidence>
<evidence type="ECO:0000256" key="10">
    <source>
        <dbReference type="ARBA" id="ARBA00023136"/>
    </source>
</evidence>
<dbReference type="InterPro" id="IPR011026">
    <property type="entry name" value="WAS_C"/>
</dbReference>
<dbReference type="InterPro" id="IPR003124">
    <property type="entry name" value="WH2_dom"/>
</dbReference>
<reference evidence="19 20" key="1">
    <citation type="journal article" date="2008" name="Nature">
        <title>The genome of the choanoflagellate Monosiga brevicollis and the origin of metazoans.</title>
        <authorList>
            <consortium name="JGI Sequencing"/>
            <person name="King N."/>
            <person name="Westbrook M.J."/>
            <person name="Young S.L."/>
            <person name="Kuo A."/>
            <person name="Abedin M."/>
            <person name="Chapman J."/>
            <person name="Fairclough S."/>
            <person name="Hellsten U."/>
            <person name="Isogai Y."/>
            <person name="Letunic I."/>
            <person name="Marr M."/>
            <person name="Pincus D."/>
            <person name="Putnam N."/>
            <person name="Rokas A."/>
            <person name="Wright K.J."/>
            <person name="Zuzow R."/>
            <person name="Dirks W."/>
            <person name="Good M."/>
            <person name="Goodstein D."/>
            <person name="Lemons D."/>
            <person name="Li W."/>
            <person name="Lyons J.B."/>
            <person name="Morris A."/>
            <person name="Nichols S."/>
            <person name="Richter D.J."/>
            <person name="Salamov A."/>
            <person name="Bork P."/>
            <person name="Lim W.A."/>
            <person name="Manning G."/>
            <person name="Miller W.T."/>
            <person name="McGinnis W."/>
            <person name="Shapiro H."/>
            <person name="Tjian R."/>
            <person name="Grigoriev I.V."/>
            <person name="Rokhsar D."/>
        </authorList>
    </citation>
    <scope>NUCLEOTIDE SEQUENCE [LARGE SCALE GENOMIC DNA]</scope>
    <source>
        <strain evidence="20">MX1 / ATCC 50154</strain>
    </source>
</reference>
<evidence type="ECO:0000259" key="18">
    <source>
        <dbReference type="PROSITE" id="PS51082"/>
    </source>
</evidence>
<dbReference type="InParanoid" id="A9V6R1"/>
<feature type="domain" description="WH1" evidence="17">
    <location>
        <begin position="41"/>
        <end position="152"/>
    </location>
</feature>
<dbReference type="AlphaFoldDB" id="A9V6R1"/>
<dbReference type="GO" id="GO:0035023">
    <property type="term" value="P:regulation of Rho protein signal transduction"/>
    <property type="evidence" value="ECO:0007669"/>
    <property type="project" value="InterPro"/>
</dbReference>
<dbReference type="Gene3D" id="3.90.810.10">
    <property type="entry name" value="CRIB domain"/>
    <property type="match status" value="1"/>
</dbReference>
<dbReference type="GO" id="GO:0008360">
    <property type="term" value="P:regulation of cell shape"/>
    <property type="evidence" value="ECO:0007669"/>
    <property type="project" value="UniProtKB-KW"/>
</dbReference>
<dbReference type="SUPFAM" id="SSF47912">
    <property type="entry name" value="Wiscott-Aldrich syndrome protein, WASP, C-terminal domain"/>
    <property type="match status" value="1"/>
</dbReference>
<dbReference type="KEGG" id="mbr:MONBRDRAFT_38251"/>
<evidence type="ECO:0000256" key="2">
    <source>
        <dbReference type="ARBA" id="ARBA00004193"/>
    </source>
</evidence>
<dbReference type="GO" id="GO:0005886">
    <property type="term" value="C:plasma membrane"/>
    <property type="evidence" value="ECO:0007669"/>
    <property type="project" value="UniProtKB-SubCell"/>
</dbReference>
<keyword evidence="7" id="KW-0597">Phosphoprotein</keyword>